<keyword evidence="3" id="KW-1185">Reference proteome</keyword>
<evidence type="ECO:0000256" key="1">
    <source>
        <dbReference type="SAM" id="MobiDB-lite"/>
    </source>
</evidence>
<protein>
    <submittedName>
        <fullName evidence="2">Uncharacterized protein</fullName>
    </submittedName>
</protein>
<name>A0A3E3HX23_9FIRM</name>
<accession>A0A3E3HX23</accession>
<dbReference type="AlphaFoldDB" id="A0A3E3HX23"/>
<dbReference type="Proteomes" id="UP000260812">
    <property type="component" value="Unassembled WGS sequence"/>
</dbReference>
<comment type="caution">
    <text evidence="2">The sequence shown here is derived from an EMBL/GenBank/DDBJ whole genome shotgun (WGS) entry which is preliminary data.</text>
</comment>
<proteinExistence type="predicted"/>
<sequence length="84" mass="9557">MRFLTETDFPPSEKTKLRRCHNSPPSPDFLLPISQSSGSPGFFNLYYHNFFILASKKLKTCPKSDNMQTAARKKAFSPAAVNRF</sequence>
<organism evidence="2 3">
    <name type="scientific">Eisenbergiella massiliensis</name>
    <dbReference type="NCBI Taxonomy" id="1720294"/>
    <lineage>
        <taxon>Bacteria</taxon>
        <taxon>Bacillati</taxon>
        <taxon>Bacillota</taxon>
        <taxon>Clostridia</taxon>
        <taxon>Lachnospirales</taxon>
        <taxon>Lachnospiraceae</taxon>
        <taxon>Eisenbergiella</taxon>
    </lineage>
</organism>
<feature type="region of interest" description="Disordered" evidence="1">
    <location>
        <begin position="1"/>
        <end position="21"/>
    </location>
</feature>
<gene>
    <name evidence="2" type="ORF">DXC51_24610</name>
</gene>
<reference evidence="2" key="1">
    <citation type="submission" date="2018-08" db="EMBL/GenBank/DDBJ databases">
        <title>A genome reference for cultivated species of the human gut microbiota.</title>
        <authorList>
            <person name="Zou Y."/>
            <person name="Xue W."/>
            <person name="Luo G."/>
        </authorList>
    </citation>
    <scope>NUCLEOTIDE SEQUENCE [LARGE SCALE GENOMIC DNA]</scope>
    <source>
        <strain evidence="2">TF05-5AC</strain>
    </source>
</reference>
<evidence type="ECO:0000313" key="3">
    <source>
        <dbReference type="Proteomes" id="UP000260812"/>
    </source>
</evidence>
<dbReference type="EMBL" id="QVLV01000026">
    <property type="protein sequence ID" value="RGE56381.1"/>
    <property type="molecule type" value="Genomic_DNA"/>
</dbReference>
<evidence type="ECO:0000313" key="2">
    <source>
        <dbReference type="EMBL" id="RGE56381.1"/>
    </source>
</evidence>